<keyword evidence="1" id="KW-0812">Transmembrane</keyword>
<protein>
    <submittedName>
        <fullName evidence="2">Uncharacterized protein</fullName>
    </submittedName>
</protein>
<keyword evidence="3" id="KW-1185">Reference proteome</keyword>
<keyword evidence="1" id="KW-1133">Transmembrane helix</keyword>
<evidence type="ECO:0000313" key="2">
    <source>
        <dbReference type="EMBL" id="RXZ53176.1"/>
    </source>
</evidence>
<gene>
    <name evidence="2" type="ORF">ET524_00665</name>
</gene>
<evidence type="ECO:0000313" key="3">
    <source>
        <dbReference type="Proteomes" id="UP000293345"/>
    </source>
</evidence>
<keyword evidence="1" id="KW-0472">Membrane</keyword>
<dbReference type="Proteomes" id="UP000293345">
    <property type="component" value="Unassembled WGS sequence"/>
</dbReference>
<name>A0A4Q2JWA6_9ACTN</name>
<organism evidence="2 3">
    <name type="scientific">Senegalimassilia faecalis</name>
    <dbReference type="NCBI Taxonomy" id="2509433"/>
    <lineage>
        <taxon>Bacteria</taxon>
        <taxon>Bacillati</taxon>
        <taxon>Actinomycetota</taxon>
        <taxon>Coriobacteriia</taxon>
        <taxon>Coriobacteriales</taxon>
        <taxon>Coriobacteriaceae</taxon>
        <taxon>Senegalimassilia</taxon>
    </lineage>
</organism>
<accession>A0A4Q2JWA6</accession>
<proteinExistence type="predicted"/>
<sequence>MSKSSREEGSWLDDAFDENKAKAELERAQGGSTKAAGCGCVVVVVALVCLLVFTLVSGVGILSSL</sequence>
<dbReference type="AlphaFoldDB" id="A0A4Q2JWA6"/>
<comment type="caution">
    <text evidence="2">The sequence shown here is derived from an EMBL/GenBank/DDBJ whole genome shotgun (WGS) entry which is preliminary data.</text>
</comment>
<dbReference type="EMBL" id="SDPW01000001">
    <property type="protein sequence ID" value="RXZ53176.1"/>
    <property type="molecule type" value="Genomic_DNA"/>
</dbReference>
<evidence type="ECO:0000256" key="1">
    <source>
        <dbReference type="SAM" id="Phobius"/>
    </source>
</evidence>
<reference evidence="2 3" key="1">
    <citation type="submission" date="2019-01" db="EMBL/GenBank/DDBJ databases">
        <title>Senegalimassilia sp. nov. KGMB04484 isolated human feces.</title>
        <authorList>
            <person name="Han K.-I."/>
            <person name="Kim J.-S."/>
            <person name="Lee K.C."/>
            <person name="Suh M.K."/>
            <person name="Eom M.K."/>
            <person name="Lee J.H."/>
            <person name="Park S.-H."/>
            <person name="Kang S.W."/>
            <person name="Park J.-E."/>
            <person name="Oh B.S."/>
            <person name="Yu S.Y."/>
            <person name="Choi S.-H."/>
            <person name="Lee D.H."/>
            <person name="Yoon H."/>
            <person name="Kim B.-Y."/>
            <person name="Lee J.H."/>
            <person name="Lee J.-S."/>
        </authorList>
    </citation>
    <scope>NUCLEOTIDE SEQUENCE [LARGE SCALE GENOMIC DNA]</scope>
    <source>
        <strain evidence="2 3">KGMB04484</strain>
    </source>
</reference>
<feature type="transmembrane region" description="Helical" evidence="1">
    <location>
        <begin position="35"/>
        <end position="62"/>
    </location>
</feature>
<dbReference type="RefSeq" id="WP_129422907.1">
    <property type="nucleotide sequence ID" value="NZ_DBFAJO010000025.1"/>
</dbReference>